<comment type="caution">
    <text evidence="3">The sequence shown here is derived from an EMBL/GenBank/DDBJ whole genome shotgun (WGS) entry which is preliminary data.</text>
</comment>
<comment type="similarity">
    <text evidence="1">Belongs to the UDP-glycosyltransferase family.</text>
</comment>
<proteinExistence type="inferred from homology"/>
<feature type="compositionally biased region" description="Basic and acidic residues" evidence="2">
    <location>
        <begin position="32"/>
        <end position="48"/>
    </location>
</feature>
<dbReference type="PANTHER" id="PTHR11926">
    <property type="entry name" value="GLUCOSYL/GLUCURONOSYL TRANSFERASES"/>
    <property type="match status" value="1"/>
</dbReference>
<sequence>MNGVGMEIDNDVKRDEVVKLVRELMDGKKGKEMRRQAMDWKTKAEEATRPAQGHVNPMLKLAKILHSNGFQITFVNTEYNHRRLLKSRGPNSLDGLPDFHFEAIPDGLPPSDANATQDIPSLCDSTSKHSLVHFVIFFQTRVFQ</sequence>
<evidence type="ECO:0000313" key="3">
    <source>
        <dbReference type="EMBL" id="KAF2294125.1"/>
    </source>
</evidence>
<accession>A0A6A6L183</accession>
<organism evidence="3 4">
    <name type="scientific">Hevea brasiliensis</name>
    <name type="common">Para rubber tree</name>
    <name type="synonym">Siphonia brasiliensis</name>
    <dbReference type="NCBI Taxonomy" id="3981"/>
    <lineage>
        <taxon>Eukaryota</taxon>
        <taxon>Viridiplantae</taxon>
        <taxon>Streptophyta</taxon>
        <taxon>Embryophyta</taxon>
        <taxon>Tracheophyta</taxon>
        <taxon>Spermatophyta</taxon>
        <taxon>Magnoliopsida</taxon>
        <taxon>eudicotyledons</taxon>
        <taxon>Gunneridae</taxon>
        <taxon>Pentapetalae</taxon>
        <taxon>rosids</taxon>
        <taxon>fabids</taxon>
        <taxon>Malpighiales</taxon>
        <taxon>Euphorbiaceae</taxon>
        <taxon>Crotonoideae</taxon>
        <taxon>Micrandreae</taxon>
        <taxon>Hevea</taxon>
    </lineage>
</organism>
<protein>
    <submittedName>
        <fullName evidence="3">Uncharacterized protein</fullName>
    </submittedName>
</protein>
<evidence type="ECO:0000313" key="4">
    <source>
        <dbReference type="Proteomes" id="UP000467840"/>
    </source>
</evidence>
<feature type="region of interest" description="Disordered" evidence="2">
    <location>
        <begin position="32"/>
        <end position="52"/>
    </location>
</feature>
<dbReference type="Proteomes" id="UP000467840">
    <property type="component" value="Chromosome 7"/>
</dbReference>
<gene>
    <name evidence="3" type="ORF">GH714_007685</name>
</gene>
<evidence type="ECO:0000256" key="2">
    <source>
        <dbReference type="SAM" id="MobiDB-lite"/>
    </source>
</evidence>
<keyword evidence="4" id="KW-1185">Reference proteome</keyword>
<dbReference type="Gene3D" id="3.40.50.2000">
    <property type="entry name" value="Glycogen Phosphorylase B"/>
    <property type="match status" value="2"/>
</dbReference>
<dbReference type="GO" id="GO:0080044">
    <property type="term" value="F:quercetin 7-O-glucosyltransferase activity"/>
    <property type="evidence" value="ECO:0007669"/>
    <property type="project" value="TreeGrafter"/>
</dbReference>
<dbReference type="PANTHER" id="PTHR11926:SF1498">
    <property type="entry name" value="GLYCOSYLTRANSFERASE"/>
    <property type="match status" value="1"/>
</dbReference>
<dbReference type="GO" id="GO:0080043">
    <property type="term" value="F:quercetin 3-O-glucosyltransferase activity"/>
    <property type="evidence" value="ECO:0007669"/>
    <property type="project" value="TreeGrafter"/>
</dbReference>
<evidence type="ECO:0000256" key="1">
    <source>
        <dbReference type="ARBA" id="ARBA00009995"/>
    </source>
</evidence>
<dbReference type="EMBL" id="JAAGAX010000013">
    <property type="protein sequence ID" value="KAF2294125.1"/>
    <property type="molecule type" value="Genomic_DNA"/>
</dbReference>
<dbReference type="AlphaFoldDB" id="A0A6A6L183"/>
<dbReference type="SUPFAM" id="SSF53756">
    <property type="entry name" value="UDP-Glycosyltransferase/glycogen phosphorylase"/>
    <property type="match status" value="2"/>
</dbReference>
<reference evidence="3 4" key="1">
    <citation type="journal article" date="2020" name="Mol. Plant">
        <title>The Chromosome-Based Rubber Tree Genome Provides New Insights into Spurge Genome Evolution and Rubber Biosynthesis.</title>
        <authorList>
            <person name="Liu J."/>
            <person name="Shi C."/>
            <person name="Shi C.C."/>
            <person name="Li W."/>
            <person name="Zhang Q.J."/>
            <person name="Zhang Y."/>
            <person name="Li K."/>
            <person name="Lu H.F."/>
            <person name="Shi C."/>
            <person name="Zhu S.T."/>
            <person name="Xiao Z.Y."/>
            <person name="Nan H."/>
            <person name="Yue Y."/>
            <person name="Zhu X.G."/>
            <person name="Wu Y."/>
            <person name="Hong X.N."/>
            <person name="Fan G.Y."/>
            <person name="Tong Y."/>
            <person name="Zhang D."/>
            <person name="Mao C.L."/>
            <person name="Liu Y.L."/>
            <person name="Hao S.J."/>
            <person name="Liu W.Q."/>
            <person name="Lv M.Q."/>
            <person name="Zhang H.B."/>
            <person name="Liu Y."/>
            <person name="Hu-Tang G.R."/>
            <person name="Wang J.P."/>
            <person name="Wang J.H."/>
            <person name="Sun Y.H."/>
            <person name="Ni S.B."/>
            <person name="Chen W.B."/>
            <person name="Zhang X.C."/>
            <person name="Jiao Y.N."/>
            <person name="Eichler E.E."/>
            <person name="Li G.H."/>
            <person name="Liu X."/>
            <person name="Gao L.Z."/>
        </authorList>
    </citation>
    <scope>NUCLEOTIDE SEQUENCE [LARGE SCALE GENOMIC DNA]</scope>
    <source>
        <strain evidence="4">cv. GT1</strain>
        <tissue evidence="3">Leaf</tissue>
    </source>
</reference>
<name>A0A6A6L183_HEVBR</name>